<proteinExistence type="predicted"/>
<comment type="caution">
    <text evidence="1">The sequence shown here is derived from an EMBL/GenBank/DDBJ whole genome shotgun (WGS) entry which is preliminary data.</text>
</comment>
<dbReference type="Gene3D" id="2.130.10.10">
    <property type="entry name" value="YVTN repeat-like/Quinoprotein amine dehydrogenase"/>
    <property type="match status" value="1"/>
</dbReference>
<evidence type="ECO:0000313" key="1">
    <source>
        <dbReference type="EMBL" id="MFD0886287.1"/>
    </source>
</evidence>
<reference evidence="2" key="1">
    <citation type="journal article" date="2019" name="Int. J. Syst. Evol. Microbiol.">
        <title>The Global Catalogue of Microorganisms (GCM) 10K type strain sequencing project: providing services to taxonomists for standard genome sequencing and annotation.</title>
        <authorList>
            <consortium name="The Broad Institute Genomics Platform"/>
            <consortium name="The Broad Institute Genome Sequencing Center for Infectious Disease"/>
            <person name="Wu L."/>
            <person name="Ma J."/>
        </authorList>
    </citation>
    <scope>NUCLEOTIDE SEQUENCE [LARGE SCALE GENOMIC DNA]</scope>
    <source>
        <strain evidence="2">CCUG 62974</strain>
    </source>
</reference>
<dbReference type="SUPFAM" id="SSF63829">
    <property type="entry name" value="Calcium-dependent phosphotriesterase"/>
    <property type="match status" value="1"/>
</dbReference>
<keyword evidence="1" id="KW-0456">Lyase</keyword>
<dbReference type="InterPro" id="IPR015943">
    <property type="entry name" value="WD40/YVTN_repeat-like_dom_sf"/>
</dbReference>
<gene>
    <name evidence="1" type="ORF">ACFQ08_17210</name>
</gene>
<keyword evidence="2" id="KW-1185">Reference proteome</keyword>
<organism evidence="1 2">
    <name type="scientific">Streptosporangium algeriense</name>
    <dbReference type="NCBI Taxonomy" id="1682748"/>
    <lineage>
        <taxon>Bacteria</taxon>
        <taxon>Bacillati</taxon>
        <taxon>Actinomycetota</taxon>
        <taxon>Actinomycetes</taxon>
        <taxon>Streptosporangiales</taxon>
        <taxon>Streptosporangiaceae</taxon>
        <taxon>Streptosporangium</taxon>
    </lineage>
</organism>
<protein>
    <submittedName>
        <fullName evidence="1">Virginiamycin B lyase</fullName>
    </submittedName>
</protein>
<accession>A0ABW3DTD7</accession>
<dbReference type="PANTHER" id="PTHR40274">
    <property type="entry name" value="VIRGINIAMYCIN B LYASE"/>
    <property type="match status" value="1"/>
</dbReference>
<name>A0ABW3DTD7_9ACTN</name>
<dbReference type="GO" id="GO:0016829">
    <property type="term" value="F:lyase activity"/>
    <property type="evidence" value="ECO:0007669"/>
    <property type="project" value="UniProtKB-KW"/>
</dbReference>
<evidence type="ECO:0000313" key="2">
    <source>
        <dbReference type="Proteomes" id="UP001597024"/>
    </source>
</evidence>
<dbReference type="EMBL" id="JBHTHX010000566">
    <property type="protein sequence ID" value="MFD0886287.1"/>
    <property type="molecule type" value="Genomic_DNA"/>
</dbReference>
<sequence>PLPDRAARPHAIVTGPDGALWFTEWGVGRLGRITTGGEIEEHPLEGAEPHGLTVGPDGAIWVAMESGALVQVS</sequence>
<dbReference type="Pfam" id="PF24684">
    <property type="entry name" value="Vgb_lyase"/>
    <property type="match status" value="1"/>
</dbReference>
<dbReference type="PANTHER" id="PTHR40274:SF3">
    <property type="entry name" value="VIRGINIAMYCIN B LYASE"/>
    <property type="match status" value="1"/>
</dbReference>
<dbReference type="Proteomes" id="UP001597024">
    <property type="component" value="Unassembled WGS sequence"/>
</dbReference>
<feature type="non-terminal residue" evidence="1">
    <location>
        <position position="1"/>
    </location>
</feature>
<dbReference type="InterPro" id="IPR051344">
    <property type="entry name" value="Vgb"/>
</dbReference>